<proteinExistence type="inferred from homology"/>
<dbReference type="SUPFAM" id="SSF52540">
    <property type="entry name" value="P-loop containing nucleoside triphosphate hydrolases"/>
    <property type="match status" value="1"/>
</dbReference>
<feature type="region of interest" description="Disordered" evidence="11">
    <location>
        <begin position="826"/>
        <end position="870"/>
    </location>
</feature>
<feature type="transmembrane region" description="Helical" evidence="12">
    <location>
        <begin position="176"/>
        <end position="195"/>
    </location>
</feature>
<comment type="similarity">
    <text evidence="10">Belongs to the ABC transporter superfamily. Drug exporter-1 (DrugE1) (TC 3.A.1.105) family.</text>
</comment>
<dbReference type="InterPro" id="IPR003439">
    <property type="entry name" value="ABC_transporter-like_ATP-bd"/>
</dbReference>
<evidence type="ECO:0000256" key="12">
    <source>
        <dbReference type="SAM" id="Phobius"/>
    </source>
</evidence>
<gene>
    <name evidence="14" type="ORF">SAMN05216251_10174</name>
</gene>
<organism evidence="14 15">
    <name type="scientific">Actinacidiphila alni</name>
    <dbReference type="NCBI Taxonomy" id="380248"/>
    <lineage>
        <taxon>Bacteria</taxon>
        <taxon>Bacillati</taxon>
        <taxon>Actinomycetota</taxon>
        <taxon>Actinomycetes</taxon>
        <taxon>Kitasatosporales</taxon>
        <taxon>Streptomycetaceae</taxon>
        <taxon>Actinacidiphila</taxon>
    </lineage>
</organism>
<dbReference type="PANTHER" id="PTHR42711:SF5">
    <property type="entry name" value="ABC TRANSPORTER ATP-BINDING PROTEIN NATA"/>
    <property type="match status" value="1"/>
</dbReference>
<feature type="transmembrane region" description="Helical" evidence="12">
    <location>
        <begin position="145"/>
        <end position="164"/>
    </location>
</feature>
<dbReference type="STRING" id="380248.SAMN05216251_10174"/>
<keyword evidence="12" id="KW-0812">Transmembrane</keyword>
<dbReference type="Pfam" id="PF00005">
    <property type="entry name" value="ABC_tran"/>
    <property type="match status" value="1"/>
</dbReference>
<name>A0A1I1WUJ8_9ACTN</name>
<dbReference type="EC" id="7.6.2.2" evidence="2"/>
<dbReference type="PROSITE" id="PS50893">
    <property type="entry name" value="ABC_TRANSPORTER_2"/>
    <property type="match status" value="1"/>
</dbReference>
<keyword evidence="15" id="KW-1185">Reference proteome</keyword>
<feature type="transmembrane region" description="Helical" evidence="12">
    <location>
        <begin position="243"/>
        <end position="267"/>
    </location>
</feature>
<dbReference type="GO" id="GO:0016887">
    <property type="term" value="F:ATP hydrolysis activity"/>
    <property type="evidence" value="ECO:0007669"/>
    <property type="project" value="InterPro"/>
</dbReference>
<evidence type="ECO:0000313" key="14">
    <source>
        <dbReference type="EMBL" id="SFD98722.1"/>
    </source>
</evidence>
<evidence type="ECO:0000256" key="9">
    <source>
        <dbReference type="ARBA" id="ARBA00023251"/>
    </source>
</evidence>
<keyword evidence="4" id="KW-1003">Cell membrane</keyword>
<keyword evidence="9" id="KW-0046">Antibiotic resistance</keyword>
<dbReference type="SMART" id="SM00382">
    <property type="entry name" value="AAA"/>
    <property type="match status" value="1"/>
</dbReference>
<feature type="region of interest" description="Disordered" evidence="11">
    <location>
        <begin position="448"/>
        <end position="527"/>
    </location>
</feature>
<dbReference type="InterPro" id="IPR027417">
    <property type="entry name" value="P-loop_NTPase"/>
</dbReference>
<feature type="domain" description="ABC transporter" evidence="13">
    <location>
        <begin position="534"/>
        <end position="760"/>
    </location>
</feature>
<feature type="compositionally biased region" description="Low complexity" evidence="11">
    <location>
        <begin position="340"/>
        <end position="350"/>
    </location>
</feature>
<evidence type="ECO:0000256" key="1">
    <source>
        <dbReference type="ARBA" id="ARBA00004413"/>
    </source>
</evidence>
<dbReference type="InterPro" id="IPR003593">
    <property type="entry name" value="AAA+_ATPase"/>
</dbReference>
<dbReference type="AlphaFoldDB" id="A0A1I1WUJ8"/>
<keyword evidence="8 12" id="KW-0472">Membrane</keyword>
<evidence type="ECO:0000256" key="2">
    <source>
        <dbReference type="ARBA" id="ARBA00012191"/>
    </source>
</evidence>
<evidence type="ECO:0000256" key="7">
    <source>
        <dbReference type="ARBA" id="ARBA00022967"/>
    </source>
</evidence>
<evidence type="ECO:0000256" key="6">
    <source>
        <dbReference type="ARBA" id="ARBA00022840"/>
    </source>
</evidence>
<keyword evidence="7" id="KW-1278">Translocase</keyword>
<dbReference type="InterPro" id="IPR050763">
    <property type="entry name" value="ABC_transporter_ATP-binding"/>
</dbReference>
<evidence type="ECO:0000259" key="13">
    <source>
        <dbReference type="PROSITE" id="PS50893"/>
    </source>
</evidence>
<protein>
    <recommendedName>
        <fullName evidence="2">ABC-type xenobiotic transporter</fullName>
        <ecNumber evidence="2">7.6.2.2</ecNumber>
    </recommendedName>
</protein>
<feature type="compositionally biased region" description="Low complexity" evidence="11">
    <location>
        <begin position="837"/>
        <end position="863"/>
    </location>
</feature>
<dbReference type="EMBL" id="FONG01000001">
    <property type="protein sequence ID" value="SFD98722.1"/>
    <property type="molecule type" value="Genomic_DNA"/>
</dbReference>
<feature type="transmembrane region" description="Helical" evidence="12">
    <location>
        <begin position="420"/>
        <end position="438"/>
    </location>
</feature>
<dbReference type="GO" id="GO:0046677">
    <property type="term" value="P:response to antibiotic"/>
    <property type="evidence" value="ECO:0007669"/>
    <property type="project" value="UniProtKB-KW"/>
</dbReference>
<dbReference type="GO" id="GO:0005886">
    <property type="term" value="C:plasma membrane"/>
    <property type="evidence" value="ECO:0007669"/>
    <property type="project" value="UniProtKB-SubCell"/>
</dbReference>
<evidence type="ECO:0000256" key="4">
    <source>
        <dbReference type="ARBA" id="ARBA00022475"/>
    </source>
</evidence>
<dbReference type="InterPro" id="IPR017871">
    <property type="entry name" value="ABC_transporter-like_CS"/>
</dbReference>
<dbReference type="GO" id="GO:0008559">
    <property type="term" value="F:ABC-type xenobiotic transporter activity"/>
    <property type="evidence" value="ECO:0007669"/>
    <property type="project" value="UniProtKB-EC"/>
</dbReference>
<keyword evidence="5" id="KW-0547">Nucleotide-binding</keyword>
<evidence type="ECO:0000256" key="10">
    <source>
        <dbReference type="ARBA" id="ARBA00049985"/>
    </source>
</evidence>
<feature type="region of interest" description="Disordered" evidence="11">
    <location>
        <begin position="340"/>
        <end position="370"/>
    </location>
</feature>
<dbReference type="PROSITE" id="PS00211">
    <property type="entry name" value="ABC_TRANSPORTER_1"/>
    <property type="match status" value="1"/>
</dbReference>
<comment type="subcellular location">
    <subcellularLocation>
        <location evidence="1">Cell membrane</location>
        <topology evidence="1">Peripheral membrane protein</topology>
        <orientation evidence="1">Cytoplasmic side</orientation>
    </subcellularLocation>
</comment>
<reference evidence="14 15" key="1">
    <citation type="submission" date="2016-10" db="EMBL/GenBank/DDBJ databases">
        <authorList>
            <person name="de Groot N.N."/>
        </authorList>
    </citation>
    <scope>NUCLEOTIDE SEQUENCE [LARGE SCALE GENOMIC DNA]</scope>
    <source>
        <strain evidence="14 15">CGMCC 4.3510</strain>
    </source>
</reference>
<dbReference type="PANTHER" id="PTHR42711">
    <property type="entry name" value="ABC TRANSPORTER ATP-BINDING PROTEIN"/>
    <property type="match status" value="1"/>
</dbReference>
<dbReference type="FunFam" id="3.40.50.300:FF:000589">
    <property type="entry name" value="ABC transporter, ATP-binding subunit"/>
    <property type="match status" value="1"/>
</dbReference>
<keyword evidence="6" id="KW-0067">ATP-binding</keyword>
<evidence type="ECO:0000256" key="8">
    <source>
        <dbReference type="ARBA" id="ARBA00023136"/>
    </source>
</evidence>
<evidence type="ECO:0000313" key="15">
    <source>
        <dbReference type="Proteomes" id="UP000199323"/>
    </source>
</evidence>
<dbReference type="Proteomes" id="UP000199323">
    <property type="component" value="Unassembled WGS sequence"/>
</dbReference>
<evidence type="ECO:0000256" key="3">
    <source>
        <dbReference type="ARBA" id="ARBA00022448"/>
    </source>
</evidence>
<feature type="compositionally biased region" description="Low complexity" evidence="11">
    <location>
        <begin position="462"/>
        <end position="480"/>
    </location>
</feature>
<evidence type="ECO:0000256" key="5">
    <source>
        <dbReference type="ARBA" id="ARBA00022741"/>
    </source>
</evidence>
<dbReference type="GO" id="GO:0005524">
    <property type="term" value="F:ATP binding"/>
    <property type="evidence" value="ECO:0007669"/>
    <property type="project" value="UniProtKB-KW"/>
</dbReference>
<feature type="transmembrane region" description="Helical" evidence="12">
    <location>
        <begin position="273"/>
        <end position="293"/>
    </location>
</feature>
<feature type="transmembrane region" description="Helical" evidence="12">
    <location>
        <begin position="385"/>
        <end position="408"/>
    </location>
</feature>
<sequence>MAGRLLGLRPALRPGIQVGPALMRGPVAVHLLKDPVTGVRMEVGVKEHFIIARLDGSRSLAEIGAEYAERFGARLGDAQWQQMLRVLSVRQLLDGGRPVVVPPGGAAEEPAPKSTLLRGRTRMVADAPALMDRLHDATAFARRRAVLVPLNALAVAMLVLAAVFLGDLVDQTRRLYHQPVALAAVGCVLWVSLGLHELAHGVVARAYGLRVGEIGLQRHWGFMTYLYCEVRDVQFLGRRGRQVAVAAAGAVMNLLFLAPFWIVWALLPDAAQAVPFFGGLLLLGTAMALLNLIPLPPLDGYKALGYNLGTLQLATESRTFLAVAVRAAFRPKAAQGDAAAAAAPSRSASAPTNGGRTDAPGRRGAEAGAPDARARLRAYPTRLRVVYGGYAACLALMAVAALAAAGFLACATFPDGWSAWTPYLPVALVVVALLLRLLGLRAAALRRGPAGEAPDSAADGTSRAPGDAPAASAVPVSATARADRAGPEAPGAPPDGAAVRGGHDVSNRPAPAGPPQERERGAMTTQPRTVGPAIVLDGVSKRYGEVRALDGVSLTVEQGEFFGVLGPNGAGKTTLVEIVEGMRKADGGKVAVFGQSPWPRNTALLRRIGVQTQASAFFTRLTAWEHLETVAALQGVDRAAARRAMDLVGLRDKERSRVDDLSGGQRQRLALATALVHEPDLIFMDEPTAALDPEARRALWAVLRDLRGEGRTIVYTTHYLDEAEALCDRVAIIAGGKVVALDAPGALIRSMAAPARLLIPAHLITVEQARAVEGVERVLVEGGEVVLETRHANKVLVEVSSFVDMDAIQTRTATLEDAYLRLTSTAGTAGPADDRPATTTTKATTTKAATSTSASTTASTSAAVGTEPRP</sequence>
<keyword evidence="3" id="KW-0813">Transport</keyword>
<evidence type="ECO:0000256" key="11">
    <source>
        <dbReference type="SAM" id="MobiDB-lite"/>
    </source>
</evidence>
<dbReference type="CDD" id="cd03230">
    <property type="entry name" value="ABC_DR_subfamily_A"/>
    <property type="match status" value="1"/>
</dbReference>
<keyword evidence="12" id="KW-1133">Transmembrane helix</keyword>
<accession>A0A1I1WUJ8</accession>
<dbReference type="Gene3D" id="3.40.50.300">
    <property type="entry name" value="P-loop containing nucleotide triphosphate hydrolases"/>
    <property type="match status" value="1"/>
</dbReference>